<evidence type="ECO:0000256" key="12">
    <source>
        <dbReference type="ARBA" id="ARBA00023180"/>
    </source>
</evidence>
<dbReference type="InterPro" id="IPR044862">
    <property type="entry name" value="Pro_4_hyd_alph_FE2OG_OXY"/>
</dbReference>
<keyword evidence="12" id="KW-0325">Glycoprotein</keyword>
<keyword evidence="15" id="KW-1133">Transmembrane helix</keyword>
<evidence type="ECO:0000256" key="10">
    <source>
        <dbReference type="ARBA" id="ARBA00023002"/>
    </source>
</evidence>
<evidence type="ECO:0000256" key="6">
    <source>
        <dbReference type="ARBA" id="ARBA00022723"/>
    </source>
</evidence>
<dbReference type="InterPro" id="IPR013547">
    <property type="entry name" value="P4H_N"/>
</dbReference>
<dbReference type="EMBL" id="KQ459603">
    <property type="protein sequence ID" value="KPI92761.1"/>
    <property type="molecule type" value="Genomic_DNA"/>
</dbReference>
<dbReference type="AlphaFoldDB" id="A0A194PH78"/>
<dbReference type="STRING" id="66420.A0A194PH78"/>
<evidence type="ECO:0000259" key="16">
    <source>
        <dbReference type="PROSITE" id="PS51471"/>
    </source>
</evidence>
<keyword evidence="8" id="KW-0847">Vitamin C</keyword>
<evidence type="ECO:0000256" key="14">
    <source>
        <dbReference type="SAM" id="MobiDB-lite"/>
    </source>
</evidence>
<dbReference type="InterPro" id="IPR011990">
    <property type="entry name" value="TPR-like_helical_dom_sf"/>
</dbReference>
<dbReference type="PANTHER" id="PTHR10869:SF244">
    <property type="entry name" value="PROLYL 4-HYDROXYLASE SUBUNIT ALPHA-2"/>
    <property type="match status" value="1"/>
</dbReference>
<comment type="subcellular location">
    <subcellularLocation>
        <location evidence="3">Endoplasmic reticulum lumen</location>
    </subcellularLocation>
</comment>
<dbReference type="GO" id="GO:0005788">
    <property type="term" value="C:endoplasmic reticulum lumen"/>
    <property type="evidence" value="ECO:0007669"/>
    <property type="project" value="UniProtKB-SubCell"/>
</dbReference>
<dbReference type="Pfam" id="PF23558">
    <property type="entry name" value="TPR_P4H"/>
    <property type="match status" value="1"/>
</dbReference>
<evidence type="ECO:0000256" key="8">
    <source>
        <dbReference type="ARBA" id="ARBA00022896"/>
    </source>
</evidence>
<comment type="cofactor">
    <cofactor evidence="1">
        <name>L-ascorbate</name>
        <dbReference type="ChEBI" id="CHEBI:38290"/>
    </cofactor>
</comment>
<evidence type="ECO:0000256" key="9">
    <source>
        <dbReference type="ARBA" id="ARBA00022964"/>
    </source>
</evidence>
<keyword evidence="9" id="KW-0223">Dioxygenase</keyword>
<comment type="similarity">
    <text evidence="4">Belongs to the P4HA family.</text>
</comment>
<keyword evidence="13" id="KW-0175">Coiled coil</keyword>
<feature type="coiled-coil region" evidence="13">
    <location>
        <begin position="44"/>
        <end position="78"/>
    </location>
</feature>
<keyword evidence="15" id="KW-0812">Transmembrane</keyword>
<dbReference type="GO" id="GO:0004656">
    <property type="term" value="F:procollagen-proline 4-dioxygenase activity"/>
    <property type="evidence" value="ECO:0007669"/>
    <property type="project" value="UniProtKB-EC"/>
</dbReference>
<evidence type="ECO:0000256" key="11">
    <source>
        <dbReference type="ARBA" id="ARBA00023004"/>
    </source>
</evidence>
<evidence type="ECO:0000256" key="13">
    <source>
        <dbReference type="SAM" id="Coils"/>
    </source>
</evidence>
<keyword evidence="18" id="KW-1185">Reference proteome</keyword>
<dbReference type="FunFam" id="2.60.120.620:FF:000011">
    <property type="entry name" value="Prolyl alpha subunit"/>
    <property type="match status" value="1"/>
</dbReference>
<dbReference type="Gene3D" id="1.25.40.10">
    <property type="entry name" value="Tetratricopeptide repeat domain"/>
    <property type="match status" value="1"/>
</dbReference>
<feature type="domain" description="Fe2OG dioxygenase" evidence="16">
    <location>
        <begin position="407"/>
        <end position="516"/>
    </location>
</feature>
<dbReference type="PANTHER" id="PTHR10869">
    <property type="entry name" value="PROLYL 4-HYDROXYLASE ALPHA SUBUNIT"/>
    <property type="match status" value="1"/>
</dbReference>
<dbReference type="InterPro" id="IPR059068">
    <property type="entry name" value="TPR_P4H"/>
</dbReference>
<protein>
    <recommendedName>
        <fullName evidence="5">procollagen-proline 4-dioxygenase</fullName>
        <ecNumber evidence="5">1.14.11.2</ecNumber>
    </recommendedName>
</protein>
<feature type="compositionally biased region" description="Basic residues" evidence="14">
    <location>
        <begin position="538"/>
        <end position="552"/>
    </location>
</feature>
<sequence>MHNKHTLYLICIALFSDCWVWTCAELFTAISDMEQLLVTHKIIIDDLDAYIQKEEKRLAVLKKQLNMYRKEHEMAMADVENYLGNPINAFTLIKRLTIDLDFIENKIKNGTEYVRNETAKGTEVIYPTEVDLTGTVQALTRLQNTYRLDVGELAQGRLNGVVYGTPLSASDCYEIGRTLYIVDDYSNSLRWMQEALRKYKEDEVHNLSEIDILEYISYLHYLLDDGQTALEWTTKILSLDPNNKHALNNIPYYLKSVTEKKKILEMEYAEDDDEDVDDTYLERDNRMYQTLCRGEMELPSQIVRSLKCSYLTKNHPFLKLAPIKMEQVYIEPDVFVYHGVISDEEIEHIKAMAKPRFKRATVVNTMGEGTPSDYRIAKFAWLKDEESAVVARVSQRVADFTGLSTTYAEKLQVVNYGIGGHYVPHYDSELKNDIPFKRTFDRRLATVILYMSDVAQGGATVFLELGLSVLPVKNAALFWMNLHPSGEADIAMRHAGCPVLRGSKWKRNESTPDVKCPINKNAANSMLKDPNSCMGGGGKRKGKPSILNRRNKRPKVISALRNVLPPHPDTPNIVFCAATRAN</sequence>
<name>A0A194PH78_PAPXU</name>
<reference evidence="17 18" key="1">
    <citation type="journal article" date="2015" name="Nat. Commun.">
        <title>Outbred genome sequencing and CRISPR/Cas9 gene editing in butterflies.</title>
        <authorList>
            <person name="Li X."/>
            <person name="Fan D."/>
            <person name="Zhang W."/>
            <person name="Liu G."/>
            <person name="Zhang L."/>
            <person name="Zhao L."/>
            <person name="Fang X."/>
            <person name="Chen L."/>
            <person name="Dong Y."/>
            <person name="Chen Y."/>
            <person name="Ding Y."/>
            <person name="Zhao R."/>
            <person name="Feng M."/>
            <person name="Zhu Y."/>
            <person name="Feng Y."/>
            <person name="Jiang X."/>
            <person name="Zhu D."/>
            <person name="Xiang H."/>
            <person name="Feng X."/>
            <person name="Li S."/>
            <person name="Wang J."/>
            <person name="Zhang G."/>
            <person name="Kronforst M.R."/>
            <person name="Wang W."/>
        </authorList>
    </citation>
    <scope>NUCLEOTIDE SEQUENCE [LARGE SCALE GENOMIC DNA]</scope>
    <source>
        <strain evidence="17">Ya'a_city_454_Px</strain>
        <tissue evidence="17">Whole body</tissue>
    </source>
</reference>
<evidence type="ECO:0000256" key="15">
    <source>
        <dbReference type="SAM" id="Phobius"/>
    </source>
</evidence>
<dbReference type="SUPFAM" id="SSF48452">
    <property type="entry name" value="TPR-like"/>
    <property type="match status" value="1"/>
</dbReference>
<keyword evidence="15" id="KW-0472">Membrane</keyword>
<dbReference type="InterPro" id="IPR006620">
    <property type="entry name" value="Pro_4_hyd_alph"/>
</dbReference>
<proteinExistence type="inferred from homology"/>
<organism evidence="17 18">
    <name type="scientific">Papilio xuthus</name>
    <name type="common">Asian swallowtail butterfly</name>
    <dbReference type="NCBI Taxonomy" id="66420"/>
    <lineage>
        <taxon>Eukaryota</taxon>
        <taxon>Metazoa</taxon>
        <taxon>Ecdysozoa</taxon>
        <taxon>Arthropoda</taxon>
        <taxon>Hexapoda</taxon>
        <taxon>Insecta</taxon>
        <taxon>Pterygota</taxon>
        <taxon>Neoptera</taxon>
        <taxon>Endopterygota</taxon>
        <taxon>Lepidoptera</taxon>
        <taxon>Glossata</taxon>
        <taxon>Ditrysia</taxon>
        <taxon>Papilionoidea</taxon>
        <taxon>Papilionidae</taxon>
        <taxon>Papilioninae</taxon>
        <taxon>Papilio</taxon>
    </lineage>
</organism>
<dbReference type="GO" id="GO:0031418">
    <property type="term" value="F:L-ascorbic acid binding"/>
    <property type="evidence" value="ECO:0007669"/>
    <property type="project" value="UniProtKB-KW"/>
</dbReference>
<dbReference type="FunFam" id="1.25.40.10:FF:000006">
    <property type="entry name" value="Prolyl 4-hydroxylase subunit alpha 2"/>
    <property type="match status" value="1"/>
</dbReference>
<dbReference type="InterPro" id="IPR045054">
    <property type="entry name" value="P4HA-like"/>
</dbReference>
<evidence type="ECO:0000256" key="3">
    <source>
        <dbReference type="ARBA" id="ARBA00004319"/>
    </source>
</evidence>
<evidence type="ECO:0000256" key="1">
    <source>
        <dbReference type="ARBA" id="ARBA00001961"/>
    </source>
</evidence>
<evidence type="ECO:0000256" key="7">
    <source>
        <dbReference type="ARBA" id="ARBA00022824"/>
    </source>
</evidence>
<dbReference type="Gene3D" id="6.10.140.1460">
    <property type="match status" value="1"/>
</dbReference>
<evidence type="ECO:0000313" key="18">
    <source>
        <dbReference type="Proteomes" id="UP000053268"/>
    </source>
</evidence>
<dbReference type="PROSITE" id="PS51471">
    <property type="entry name" value="FE2OG_OXY"/>
    <property type="match status" value="1"/>
</dbReference>
<keyword evidence="10" id="KW-0560">Oxidoreductase</keyword>
<keyword evidence="6" id="KW-0479">Metal-binding</keyword>
<dbReference type="Gene3D" id="2.60.120.620">
    <property type="entry name" value="q2cbj1_9rhob like domain"/>
    <property type="match status" value="1"/>
</dbReference>
<dbReference type="InterPro" id="IPR005123">
    <property type="entry name" value="Oxoglu/Fe-dep_dioxygenase_dom"/>
</dbReference>
<comment type="function">
    <text evidence="2">Catalyzes the post-translational formation of 4-hydroxyproline in -Xaa-Pro-Gly- sequences in collagens and other proteins.</text>
</comment>
<dbReference type="Proteomes" id="UP000053268">
    <property type="component" value="Unassembled WGS sequence"/>
</dbReference>
<feature type="transmembrane region" description="Helical" evidence="15">
    <location>
        <begin position="7"/>
        <end position="30"/>
    </location>
</feature>
<dbReference type="SMART" id="SM00702">
    <property type="entry name" value="P4Hc"/>
    <property type="match status" value="1"/>
</dbReference>
<gene>
    <name evidence="17" type="ORF">RR46_13982</name>
</gene>
<dbReference type="Pfam" id="PF13640">
    <property type="entry name" value="2OG-FeII_Oxy_3"/>
    <property type="match status" value="1"/>
</dbReference>
<dbReference type="Pfam" id="PF08336">
    <property type="entry name" value="P4Ha_N"/>
    <property type="match status" value="1"/>
</dbReference>
<dbReference type="GO" id="GO:0005506">
    <property type="term" value="F:iron ion binding"/>
    <property type="evidence" value="ECO:0007669"/>
    <property type="project" value="InterPro"/>
</dbReference>
<feature type="region of interest" description="Disordered" evidence="14">
    <location>
        <begin position="530"/>
        <end position="552"/>
    </location>
</feature>
<keyword evidence="11" id="KW-0408">Iron</keyword>
<evidence type="ECO:0000313" key="17">
    <source>
        <dbReference type="EMBL" id="KPI92761.1"/>
    </source>
</evidence>
<keyword evidence="7" id="KW-0256">Endoplasmic reticulum</keyword>
<evidence type="ECO:0000256" key="2">
    <source>
        <dbReference type="ARBA" id="ARBA00002035"/>
    </source>
</evidence>
<evidence type="ECO:0000256" key="5">
    <source>
        <dbReference type="ARBA" id="ARBA00012269"/>
    </source>
</evidence>
<dbReference type="EC" id="1.14.11.2" evidence="5"/>
<accession>A0A194PH78</accession>
<evidence type="ECO:0000256" key="4">
    <source>
        <dbReference type="ARBA" id="ARBA00006511"/>
    </source>
</evidence>